<evidence type="ECO:0000256" key="1">
    <source>
        <dbReference type="ARBA" id="ARBA00022801"/>
    </source>
</evidence>
<evidence type="ECO:0000313" key="3">
    <source>
        <dbReference type="Proteomes" id="UP000193642"/>
    </source>
</evidence>
<keyword evidence="3" id="KW-1185">Reference proteome</keyword>
<reference evidence="2 3" key="1">
    <citation type="submission" date="2016-07" db="EMBL/GenBank/DDBJ databases">
        <title>Pervasive Adenine N6-methylation of Active Genes in Fungi.</title>
        <authorList>
            <consortium name="DOE Joint Genome Institute"/>
            <person name="Mondo S.J."/>
            <person name="Dannebaum R.O."/>
            <person name="Kuo R.C."/>
            <person name="Labutti K."/>
            <person name="Haridas S."/>
            <person name="Kuo A."/>
            <person name="Salamov A."/>
            <person name="Ahrendt S.R."/>
            <person name="Lipzen A."/>
            <person name="Sullivan W."/>
            <person name="Andreopoulos W.B."/>
            <person name="Clum A."/>
            <person name="Lindquist E."/>
            <person name="Daum C."/>
            <person name="Ramamoorthy G.K."/>
            <person name="Gryganskyi A."/>
            <person name="Culley D."/>
            <person name="Magnuson J.K."/>
            <person name="James T.Y."/>
            <person name="O'Malley M.A."/>
            <person name="Stajich J.E."/>
            <person name="Spatafora J.W."/>
            <person name="Visel A."/>
            <person name="Grigoriev I.V."/>
        </authorList>
    </citation>
    <scope>NUCLEOTIDE SEQUENCE [LARGE SCALE GENOMIC DNA]</scope>
    <source>
        <strain evidence="2 3">JEL800</strain>
    </source>
</reference>
<dbReference type="OrthoDB" id="10267058at2759"/>
<keyword evidence="1" id="KW-0378">Hydrolase</keyword>
<dbReference type="InterPro" id="IPR029001">
    <property type="entry name" value="ITPase-like_fam"/>
</dbReference>
<sequence length="200" mass="21595">MSTLTLPEGYELILGSSSKSRAYILNKYNIPFRVVTQSIDEKALGDRTGDPSALVLKIAHAKADALIASGKLPTTPAIVICSDQVAVYAGVIREKPENEAEARHYLESYRSGPVETFGGVVVYNTATKKKAAVVDHAKQHFKYIPDDVIDGLINAGRVFECCGGFTIEDPYWLHTLGDGGDSIVGLSLTVVQRLIAETLV</sequence>
<dbReference type="PANTHER" id="PTHR43213:SF4">
    <property type="entry name" value="7-METHYL-GTP PYROPHOSPHATASE"/>
    <property type="match status" value="1"/>
</dbReference>
<protein>
    <submittedName>
        <fullName evidence="2">Maf/Ham1</fullName>
    </submittedName>
</protein>
<name>A0A1Y2CMS1_9FUNG</name>
<dbReference type="Pfam" id="PF02545">
    <property type="entry name" value="Maf"/>
    <property type="match status" value="1"/>
</dbReference>
<dbReference type="Gene3D" id="3.90.950.10">
    <property type="match status" value="1"/>
</dbReference>
<dbReference type="Proteomes" id="UP000193642">
    <property type="component" value="Unassembled WGS sequence"/>
</dbReference>
<proteinExistence type="inferred from homology"/>
<dbReference type="InterPro" id="IPR003697">
    <property type="entry name" value="Maf-like"/>
</dbReference>
<accession>A0A1Y2CMS1</accession>
<gene>
    <name evidence="2" type="ORF">BCR33DRAFT_695957</name>
</gene>
<dbReference type="SUPFAM" id="SSF52972">
    <property type="entry name" value="ITPase-like"/>
    <property type="match status" value="1"/>
</dbReference>
<dbReference type="GO" id="GO:0047429">
    <property type="term" value="F:nucleoside triphosphate diphosphatase activity"/>
    <property type="evidence" value="ECO:0007669"/>
    <property type="project" value="InterPro"/>
</dbReference>
<evidence type="ECO:0000313" key="2">
    <source>
        <dbReference type="EMBL" id="ORY48226.1"/>
    </source>
</evidence>
<organism evidence="2 3">
    <name type="scientific">Rhizoclosmatium globosum</name>
    <dbReference type="NCBI Taxonomy" id="329046"/>
    <lineage>
        <taxon>Eukaryota</taxon>
        <taxon>Fungi</taxon>
        <taxon>Fungi incertae sedis</taxon>
        <taxon>Chytridiomycota</taxon>
        <taxon>Chytridiomycota incertae sedis</taxon>
        <taxon>Chytridiomycetes</taxon>
        <taxon>Chytridiales</taxon>
        <taxon>Chytriomycetaceae</taxon>
        <taxon>Rhizoclosmatium</taxon>
    </lineage>
</organism>
<dbReference type="STRING" id="329046.A0A1Y2CMS1"/>
<dbReference type="PANTHER" id="PTHR43213">
    <property type="entry name" value="BIFUNCTIONAL DTTP/UTP PYROPHOSPHATASE/METHYLTRANSFERASE PROTEIN-RELATED"/>
    <property type="match status" value="1"/>
</dbReference>
<dbReference type="EMBL" id="MCGO01000012">
    <property type="protein sequence ID" value="ORY48226.1"/>
    <property type="molecule type" value="Genomic_DNA"/>
</dbReference>
<dbReference type="AlphaFoldDB" id="A0A1Y2CMS1"/>
<dbReference type="PIRSF" id="PIRSF006305">
    <property type="entry name" value="Maf"/>
    <property type="match status" value="1"/>
</dbReference>
<comment type="caution">
    <text evidence="2">The sequence shown here is derived from an EMBL/GenBank/DDBJ whole genome shotgun (WGS) entry which is preliminary data.</text>
</comment>
<dbReference type="HAMAP" id="MF_00528">
    <property type="entry name" value="Maf"/>
    <property type="match status" value="1"/>
</dbReference>